<dbReference type="GO" id="GO:0005886">
    <property type="term" value="C:plasma membrane"/>
    <property type="evidence" value="ECO:0007669"/>
    <property type="project" value="TreeGrafter"/>
</dbReference>
<organism evidence="8">
    <name type="scientific">uncultured Flavobacteriia bacterium</name>
    <dbReference type="NCBI Taxonomy" id="212695"/>
    <lineage>
        <taxon>Bacteria</taxon>
        <taxon>Pseudomonadati</taxon>
        <taxon>Bacteroidota</taxon>
        <taxon>Flavobacteriia</taxon>
        <taxon>environmental samples</taxon>
    </lineage>
</organism>
<dbReference type="PANTHER" id="PTHR11819:SF77">
    <property type="entry name" value="SODIUM_GLUCOSE COTRANSPORT PROTEIN"/>
    <property type="match status" value="1"/>
</dbReference>
<evidence type="ECO:0000256" key="6">
    <source>
        <dbReference type="RuleBase" id="RU362091"/>
    </source>
</evidence>
<feature type="transmembrane region" description="Helical" evidence="7">
    <location>
        <begin position="127"/>
        <end position="149"/>
    </location>
</feature>
<comment type="subcellular location">
    <subcellularLocation>
        <location evidence="1">Membrane</location>
        <topology evidence="1">Multi-pass membrane protein</topology>
    </subcellularLocation>
</comment>
<keyword evidence="8" id="KW-0762">Sugar transport</keyword>
<dbReference type="PROSITE" id="PS50283">
    <property type="entry name" value="NA_SOLUT_SYMP_3"/>
    <property type="match status" value="1"/>
</dbReference>
<reference evidence="8" key="1">
    <citation type="submission" date="2010-05" db="EMBL/GenBank/DDBJ databases">
        <authorList>
            <person name="Genoscope - CEA"/>
        </authorList>
    </citation>
    <scope>NUCLEOTIDE SEQUENCE</scope>
</reference>
<feature type="transmembrane region" description="Helical" evidence="7">
    <location>
        <begin position="278"/>
        <end position="308"/>
    </location>
</feature>
<feature type="transmembrane region" description="Helical" evidence="7">
    <location>
        <begin position="413"/>
        <end position="434"/>
    </location>
</feature>
<dbReference type="EMBL" id="FQ032825">
    <property type="protein sequence ID" value="CBL87480.1"/>
    <property type="molecule type" value="Genomic_DNA"/>
</dbReference>
<feature type="transmembrane region" description="Helical" evidence="7">
    <location>
        <begin position="478"/>
        <end position="496"/>
    </location>
</feature>
<dbReference type="CDD" id="cd11477">
    <property type="entry name" value="SLC5sbd_u1"/>
    <property type="match status" value="1"/>
</dbReference>
<feature type="transmembrane region" description="Helical" evidence="7">
    <location>
        <begin position="6"/>
        <end position="24"/>
    </location>
</feature>
<evidence type="ECO:0000256" key="2">
    <source>
        <dbReference type="ARBA" id="ARBA00006434"/>
    </source>
</evidence>
<comment type="similarity">
    <text evidence="2 6">Belongs to the sodium:solute symporter (SSF) (TC 2.A.21) family.</text>
</comment>
<dbReference type="Gene3D" id="1.20.1730.10">
    <property type="entry name" value="Sodium/glucose cotransporter"/>
    <property type="match status" value="1"/>
</dbReference>
<evidence type="ECO:0000313" key="8">
    <source>
        <dbReference type="EMBL" id="CBL87480.1"/>
    </source>
</evidence>
<keyword evidence="4 7" id="KW-1133">Transmembrane helix</keyword>
<accession>F4MMW7</accession>
<sequence length="578" mass="65332">MKISSVDWIIIIFIMTITVIVGIYSSRKASKDTNQFFLSGKKMPWWLLGISMVATTFSTDTPNLVTDIVRNNGVSGNWVWWAFMITGFLTVFVYARLWRRTGINSDNEFYDIRYSGKAAKFLKSFRAVYLGLIFNVLAMSGISLAAIKIGEIIFNLQPVETILYAGIITVIFSTLGGFRGVVLTDFFLFFIAMSGSIMASIFIVNMPEIGGVVELFNHENVKDKISFLPNFSNRQDLIILFIIPLSVQWWSSWYPGAEPGGGGYIAQRMLASKNEKDAVYATLFFNIMHYAIRPWPWILIALCSLIIFPDLNSISDKFPTLSENKLGHDVAYSAMLTFLPPGLIGIVVASLISAYISTISTHLNWGALYLVNDILKPIVISEKKLVRYARFITIFLFTISSLIALSLTNALQLFNFILMFGAGTGLIFILRWFWFRINAWSEISAMFFSGLISIILSMQSISSYLFGDFGIFQEYMRYPIVVFTTTIFWLIITFVTEPEEQKVINSFKKRIGSGIKGFEFKKYLISSIPNILLSVCLVLSILVFIGSLLKAAIFLSFFSFVLMCMLGYFLKLKINMTS</sequence>
<gene>
    <name evidence="8" type="ORF">S18_870_0003</name>
</gene>
<proteinExistence type="inferred from homology"/>
<feature type="transmembrane region" description="Helical" evidence="7">
    <location>
        <begin position="161"/>
        <end position="179"/>
    </location>
</feature>
<dbReference type="PANTHER" id="PTHR11819">
    <property type="entry name" value="SOLUTE CARRIER FAMILY 5"/>
    <property type="match status" value="1"/>
</dbReference>
<dbReference type="InterPro" id="IPR001734">
    <property type="entry name" value="Na/solute_symporter"/>
</dbReference>
<evidence type="ECO:0000256" key="7">
    <source>
        <dbReference type="SAM" id="Phobius"/>
    </source>
</evidence>
<evidence type="ECO:0000256" key="5">
    <source>
        <dbReference type="ARBA" id="ARBA00023136"/>
    </source>
</evidence>
<reference evidence="8" key="2">
    <citation type="journal article" date="2012" name="Environ. Microbiol.">
        <title>Genomic content of uncultured Bacteroidetes from contrasting oceanic provinces in the North Atlantic Ocean.</title>
        <authorList>
            <person name="Gomez-Pereira P.R."/>
            <person name="Schuler M."/>
            <person name="Fuchs B.M."/>
            <person name="Bennke C."/>
            <person name="Teeling H."/>
            <person name="Waldmann J."/>
            <person name="Richter M."/>
            <person name="Barbe V."/>
            <person name="Bataille E."/>
            <person name="Glockner F.O."/>
            <person name="Amann R."/>
        </authorList>
    </citation>
    <scope>NUCLEOTIDE SEQUENCE</scope>
</reference>
<dbReference type="Pfam" id="PF00474">
    <property type="entry name" value="SSF"/>
    <property type="match status" value="1"/>
</dbReference>
<feature type="transmembrane region" description="Helical" evidence="7">
    <location>
        <begin position="446"/>
        <end position="466"/>
    </location>
</feature>
<feature type="transmembrane region" description="Helical" evidence="7">
    <location>
        <begin position="523"/>
        <end position="545"/>
    </location>
</feature>
<feature type="transmembrane region" description="Helical" evidence="7">
    <location>
        <begin position="551"/>
        <end position="570"/>
    </location>
</feature>
<evidence type="ECO:0000256" key="3">
    <source>
        <dbReference type="ARBA" id="ARBA00022692"/>
    </source>
</evidence>
<keyword evidence="8" id="KW-0813">Transport</keyword>
<dbReference type="InterPro" id="IPR038377">
    <property type="entry name" value="Na/Glc_symporter_sf"/>
</dbReference>
<feature type="transmembrane region" description="Helical" evidence="7">
    <location>
        <begin position="330"/>
        <end position="356"/>
    </location>
</feature>
<evidence type="ECO:0000256" key="1">
    <source>
        <dbReference type="ARBA" id="ARBA00004141"/>
    </source>
</evidence>
<keyword evidence="3 7" id="KW-0812">Transmembrane</keyword>
<name>F4MMW7_9BACT</name>
<dbReference type="GO" id="GO:0005412">
    <property type="term" value="F:D-glucose:sodium symporter activity"/>
    <property type="evidence" value="ECO:0007669"/>
    <property type="project" value="TreeGrafter"/>
</dbReference>
<evidence type="ECO:0000256" key="4">
    <source>
        <dbReference type="ARBA" id="ARBA00022989"/>
    </source>
</evidence>
<keyword evidence="5 7" id="KW-0472">Membrane</keyword>
<protein>
    <submittedName>
        <fullName evidence="8">Sodium/glucose transporter</fullName>
    </submittedName>
</protein>
<feature type="transmembrane region" description="Helical" evidence="7">
    <location>
        <begin position="45"/>
        <end position="66"/>
    </location>
</feature>
<feature type="transmembrane region" description="Helical" evidence="7">
    <location>
        <begin position="388"/>
        <end position="407"/>
    </location>
</feature>
<feature type="transmembrane region" description="Helical" evidence="7">
    <location>
        <begin position="78"/>
        <end position="97"/>
    </location>
</feature>
<dbReference type="AlphaFoldDB" id="F4MMW7"/>